<dbReference type="STRING" id="1476583.DEIPH_ctg033orf0045"/>
<accession>A0A016QPF2</accession>
<sequence>MSGDLLLIRHARASGQAPDAPLTPEGAAQAGRLAADLAALGISRIVSSPWTRAVDTARPLADRLGLEVETDARLTERVLSGRDLPYWRTALKASFRLPWLRLPGGESALTARRRVLAALADARDPDGVTAVVTHGNLLALALGLDHAGWAGLRNPDVWRLAAEGRAQRLEAGG</sequence>
<reference evidence="1 2" key="1">
    <citation type="submission" date="2014-03" db="EMBL/GenBank/DDBJ databases">
        <title>Draft genome sequence of Deinococcus phoenicis 1P10ME.</title>
        <authorList>
            <person name="Stepanov V.G."/>
            <person name="Vaishampayan P."/>
            <person name="Venkateswaran K."/>
            <person name="Fox G.E."/>
        </authorList>
    </citation>
    <scope>NUCLEOTIDE SEQUENCE [LARGE SCALE GENOMIC DNA]</scope>
    <source>
        <strain evidence="1 2">1P10ME</strain>
    </source>
</reference>
<dbReference type="SMART" id="SM00855">
    <property type="entry name" value="PGAM"/>
    <property type="match status" value="1"/>
</dbReference>
<dbReference type="GO" id="GO:0016791">
    <property type="term" value="F:phosphatase activity"/>
    <property type="evidence" value="ECO:0007669"/>
    <property type="project" value="TreeGrafter"/>
</dbReference>
<dbReference type="EMBL" id="JHAC01000033">
    <property type="protein sequence ID" value="EYB67634.1"/>
    <property type="molecule type" value="Genomic_DNA"/>
</dbReference>
<evidence type="ECO:0000313" key="2">
    <source>
        <dbReference type="Proteomes" id="UP000020492"/>
    </source>
</evidence>
<dbReference type="SUPFAM" id="SSF53254">
    <property type="entry name" value="Phosphoglycerate mutase-like"/>
    <property type="match status" value="1"/>
</dbReference>
<dbReference type="CDD" id="cd07067">
    <property type="entry name" value="HP_PGM_like"/>
    <property type="match status" value="1"/>
</dbReference>
<dbReference type="RefSeq" id="WP_034357889.1">
    <property type="nucleotide sequence ID" value="NZ_JHAC01000033.1"/>
</dbReference>
<dbReference type="eggNOG" id="COG0406">
    <property type="taxonomic scope" value="Bacteria"/>
</dbReference>
<dbReference type="PANTHER" id="PTHR48100">
    <property type="entry name" value="BROAD-SPECIFICITY PHOSPHATASE YOR283W-RELATED"/>
    <property type="match status" value="1"/>
</dbReference>
<dbReference type="Pfam" id="PF00300">
    <property type="entry name" value="His_Phos_1"/>
    <property type="match status" value="1"/>
</dbReference>
<dbReference type="Gene3D" id="3.40.50.1240">
    <property type="entry name" value="Phosphoglycerate mutase-like"/>
    <property type="match status" value="1"/>
</dbReference>
<keyword evidence="2" id="KW-1185">Reference proteome</keyword>
<comment type="caution">
    <text evidence="1">The sequence shown here is derived from an EMBL/GenBank/DDBJ whole genome shotgun (WGS) entry which is preliminary data.</text>
</comment>
<dbReference type="PANTHER" id="PTHR48100:SF1">
    <property type="entry name" value="HISTIDINE PHOSPHATASE FAMILY PROTEIN-RELATED"/>
    <property type="match status" value="1"/>
</dbReference>
<dbReference type="InterPro" id="IPR050275">
    <property type="entry name" value="PGM_Phosphatase"/>
</dbReference>
<dbReference type="AlphaFoldDB" id="A0A016QPF2"/>
<dbReference type="PATRIC" id="fig|1476583.3.peg.2206"/>
<dbReference type="InterPro" id="IPR029033">
    <property type="entry name" value="His_PPase_superfam"/>
</dbReference>
<dbReference type="GO" id="GO:0005737">
    <property type="term" value="C:cytoplasm"/>
    <property type="evidence" value="ECO:0007669"/>
    <property type="project" value="TreeGrafter"/>
</dbReference>
<gene>
    <name evidence="1" type="ORF">DEIPH_ctg033orf0045</name>
</gene>
<evidence type="ECO:0008006" key="3">
    <source>
        <dbReference type="Google" id="ProtNLM"/>
    </source>
</evidence>
<dbReference type="Proteomes" id="UP000020492">
    <property type="component" value="Unassembled WGS sequence"/>
</dbReference>
<protein>
    <recommendedName>
        <fullName evidence="3">Phosphoglycerate mutase</fullName>
    </recommendedName>
</protein>
<organism evidence="1 2">
    <name type="scientific">Deinococcus phoenicis</name>
    <dbReference type="NCBI Taxonomy" id="1476583"/>
    <lineage>
        <taxon>Bacteria</taxon>
        <taxon>Thermotogati</taxon>
        <taxon>Deinococcota</taxon>
        <taxon>Deinococci</taxon>
        <taxon>Deinococcales</taxon>
        <taxon>Deinococcaceae</taxon>
        <taxon>Deinococcus</taxon>
    </lineage>
</organism>
<dbReference type="InterPro" id="IPR013078">
    <property type="entry name" value="His_Pase_superF_clade-1"/>
</dbReference>
<proteinExistence type="predicted"/>
<dbReference type="OrthoDB" id="512570at2"/>
<evidence type="ECO:0000313" key="1">
    <source>
        <dbReference type="EMBL" id="EYB67634.1"/>
    </source>
</evidence>
<name>A0A016QPF2_9DEIO</name>